<dbReference type="Gene3D" id="3.40.50.1820">
    <property type="entry name" value="alpha/beta hydrolase"/>
    <property type="match status" value="1"/>
</dbReference>
<organism evidence="3 4">
    <name type="scientific">Ferruginivarius sediminum</name>
    <dbReference type="NCBI Taxonomy" id="2661937"/>
    <lineage>
        <taxon>Bacteria</taxon>
        <taxon>Pseudomonadati</taxon>
        <taxon>Pseudomonadota</taxon>
        <taxon>Alphaproteobacteria</taxon>
        <taxon>Rhodospirillales</taxon>
        <taxon>Rhodospirillaceae</taxon>
        <taxon>Ferruginivarius</taxon>
    </lineage>
</organism>
<dbReference type="GO" id="GO:0016747">
    <property type="term" value="F:acyltransferase activity, transferring groups other than amino-acyl groups"/>
    <property type="evidence" value="ECO:0007669"/>
    <property type="project" value="InterPro"/>
</dbReference>
<feature type="active site" evidence="1">
    <location>
        <position position="279"/>
    </location>
</feature>
<proteinExistence type="predicted"/>
<evidence type="ECO:0000313" key="3">
    <source>
        <dbReference type="EMBL" id="RDD62989.1"/>
    </source>
</evidence>
<dbReference type="PANTHER" id="PTHR32268">
    <property type="entry name" value="HOMOSERINE O-ACETYLTRANSFERASE"/>
    <property type="match status" value="1"/>
</dbReference>
<sequence>MTTHAVTDFELQSGDRLHEARLAYKTYGKLNRNRDNLILFPTYYTGRITSNEPYFGEGRTLDPRDFCIVVPCLIGNGDSSSPSNALGAQAGASFPNVTVHDNVRLQRDLLEKVFGVEKIALVIGWSMGGCQAYEWAVQHPDMVERVLPFCATAKCSAHNFVFLEGVKAALTADRTWNRGAYLEPPVNGLKAFGRVYAGWAYSQAFFRDETYRQLGHDSIEDLLAAWERDHLEWDANDLLCKLWTWQHADVSANARFQGDFRLAMQSIQAKSLVMPSSSDLYFTNEDSRYEAALIPGAEFRPFESTWGHCAATPSAAAPDFMGFLDKAIADLLNR</sequence>
<keyword evidence="3" id="KW-0378">Hydrolase</keyword>
<dbReference type="AlphaFoldDB" id="A0A369TCF6"/>
<dbReference type="InterPro" id="IPR029058">
    <property type="entry name" value="AB_hydrolase_fold"/>
</dbReference>
<reference evidence="3 4" key="1">
    <citation type="submission" date="2018-07" db="EMBL/GenBank/DDBJ databases">
        <title>Venubactetium sediminum gen. nov., sp. nov., isolated from a marine solar saltern.</title>
        <authorList>
            <person name="Wang S."/>
        </authorList>
    </citation>
    <scope>NUCLEOTIDE SEQUENCE [LARGE SCALE GENOMIC DNA]</scope>
    <source>
        <strain evidence="3 4">WD2A32</strain>
    </source>
</reference>
<dbReference type="EMBL" id="QPMH01000003">
    <property type="protein sequence ID" value="RDD62989.1"/>
    <property type="molecule type" value="Genomic_DNA"/>
</dbReference>
<protein>
    <submittedName>
        <fullName evidence="3">Alpha/beta fold hydrolase</fullName>
    </submittedName>
</protein>
<dbReference type="NCBIfam" id="NF005757">
    <property type="entry name" value="PRK07581.1"/>
    <property type="match status" value="1"/>
</dbReference>
<dbReference type="PIRSF" id="PIRSF000443">
    <property type="entry name" value="Homoser_Ac_trans"/>
    <property type="match status" value="1"/>
</dbReference>
<comment type="caution">
    <text evidence="3">The sequence shown here is derived from an EMBL/GenBank/DDBJ whole genome shotgun (WGS) entry which is preliminary data.</text>
</comment>
<evidence type="ECO:0000259" key="2">
    <source>
        <dbReference type="Pfam" id="PF00561"/>
    </source>
</evidence>
<name>A0A369TCF6_9PROT</name>
<dbReference type="PANTHER" id="PTHR32268:SF15">
    <property type="entry name" value="HOMOSERINE ACETYLTRANSFERASE FAMILY PROTEIN (AFU_ORTHOLOGUE AFUA_1G15350)"/>
    <property type="match status" value="1"/>
</dbReference>
<dbReference type="Proteomes" id="UP000253941">
    <property type="component" value="Unassembled WGS sequence"/>
</dbReference>
<feature type="domain" description="AB hydrolase-1" evidence="2">
    <location>
        <begin position="45"/>
        <end position="309"/>
    </location>
</feature>
<keyword evidence="4" id="KW-1185">Reference proteome</keyword>
<dbReference type="InterPro" id="IPR008220">
    <property type="entry name" value="HAT_MetX-like"/>
</dbReference>
<gene>
    <name evidence="3" type="ORF">DRB17_04230</name>
</gene>
<dbReference type="GO" id="GO:0016787">
    <property type="term" value="F:hydrolase activity"/>
    <property type="evidence" value="ECO:0007669"/>
    <property type="project" value="UniProtKB-KW"/>
</dbReference>
<feature type="active site" description="Nucleophile" evidence="1">
    <location>
        <position position="126"/>
    </location>
</feature>
<dbReference type="Pfam" id="PF00561">
    <property type="entry name" value="Abhydrolase_1"/>
    <property type="match status" value="1"/>
</dbReference>
<dbReference type="SUPFAM" id="SSF53474">
    <property type="entry name" value="alpha/beta-Hydrolases"/>
    <property type="match status" value="1"/>
</dbReference>
<accession>A0A369TCF6</accession>
<evidence type="ECO:0000313" key="4">
    <source>
        <dbReference type="Proteomes" id="UP000253941"/>
    </source>
</evidence>
<dbReference type="InterPro" id="IPR000073">
    <property type="entry name" value="AB_hydrolase_1"/>
</dbReference>
<evidence type="ECO:0000256" key="1">
    <source>
        <dbReference type="PIRSR" id="PIRSR000443-1"/>
    </source>
</evidence>
<feature type="active site" evidence="1">
    <location>
        <position position="308"/>
    </location>
</feature>